<dbReference type="InterPro" id="IPR038375">
    <property type="entry name" value="NDUFAF7_sf"/>
</dbReference>
<dbReference type="Pfam" id="PF02636">
    <property type="entry name" value="Methyltransf_28"/>
    <property type="match status" value="1"/>
</dbReference>
<evidence type="ECO:0000256" key="1">
    <source>
        <dbReference type="ARBA" id="ARBA00004173"/>
    </source>
</evidence>
<evidence type="ECO:0000256" key="4">
    <source>
        <dbReference type="ARBA" id="ARBA00022679"/>
    </source>
</evidence>
<dbReference type="GO" id="GO:0032259">
    <property type="term" value="P:methylation"/>
    <property type="evidence" value="ECO:0007669"/>
    <property type="project" value="UniProtKB-KW"/>
</dbReference>
<accession>A0A9P8TEY7</accession>
<keyword evidence="9" id="KW-1185">Reference proteome</keyword>
<comment type="similarity">
    <text evidence="2 7">Belongs to the NDUFAF7 family.</text>
</comment>
<evidence type="ECO:0000313" key="8">
    <source>
        <dbReference type="EMBL" id="KAH3676115.1"/>
    </source>
</evidence>
<reference evidence="8" key="1">
    <citation type="journal article" date="2021" name="Open Biol.">
        <title>Shared evolutionary footprints suggest mitochondrial oxidative damage underlies multiple complex I losses in fungi.</title>
        <authorList>
            <person name="Schikora-Tamarit M.A."/>
            <person name="Marcet-Houben M."/>
            <person name="Nosek J."/>
            <person name="Gabaldon T."/>
        </authorList>
    </citation>
    <scope>NUCLEOTIDE SEQUENCE</scope>
    <source>
        <strain evidence="8">CBS6341</strain>
    </source>
</reference>
<evidence type="ECO:0000256" key="3">
    <source>
        <dbReference type="ARBA" id="ARBA00022603"/>
    </source>
</evidence>
<dbReference type="OrthoDB" id="5595109at2759"/>
<dbReference type="Proteomes" id="UP000769528">
    <property type="component" value="Unassembled WGS sequence"/>
</dbReference>
<dbReference type="AlphaFoldDB" id="A0A9P8TEY7"/>
<comment type="caution">
    <text evidence="8">The sequence shown here is derived from an EMBL/GenBank/DDBJ whole genome shotgun (WGS) entry which is preliminary data.</text>
</comment>
<proteinExistence type="inferred from homology"/>
<dbReference type="InterPro" id="IPR003788">
    <property type="entry name" value="NDUFAF7"/>
</dbReference>
<keyword evidence="3 7" id="KW-0489">Methyltransferase</keyword>
<gene>
    <name evidence="8" type="ORF">WICMUC_002412</name>
</gene>
<name>A0A9P8TEY7_9ASCO</name>
<dbReference type="PANTHER" id="PTHR12049:SF7">
    <property type="entry name" value="PROTEIN ARGININE METHYLTRANSFERASE NDUFAF7, MITOCHONDRIAL"/>
    <property type="match status" value="1"/>
</dbReference>
<dbReference type="GO" id="GO:0035243">
    <property type="term" value="F:protein-arginine omega-N symmetric methyltransferase activity"/>
    <property type="evidence" value="ECO:0007669"/>
    <property type="project" value="UniProtKB-EC"/>
</dbReference>
<keyword evidence="4 7" id="KW-0808">Transferase</keyword>
<dbReference type="GO" id="GO:0032981">
    <property type="term" value="P:mitochondrial respiratory chain complex I assembly"/>
    <property type="evidence" value="ECO:0007669"/>
    <property type="project" value="TreeGrafter"/>
</dbReference>
<protein>
    <recommendedName>
        <fullName evidence="7">Protein arginine methyltransferase NDUFAF7</fullName>
        <ecNumber evidence="7">2.1.1.320</ecNumber>
    </recommendedName>
</protein>
<evidence type="ECO:0000256" key="5">
    <source>
        <dbReference type="ARBA" id="ARBA00023128"/>
    </source>
</evidence>
<evidence type="ECO:0000256" key="7">
    <source>
        <dbReference type="RuleBase" id="RU364114"/>
    </source>
</evidence>
<dbReference type="PANTHER" id="PTHR12049">
    <property type="entry name" value="PROTEIN ARGININE METHYLTRANSFERASE NDUFAF7, MITOCHONDRIAL"/>
    <property type="match status" value="1"/>
</dbReference>
<evidence type="ECO:0000256" key="2">
    <source>
        <dbReference type="ARBA" id="ARBA00005891"/>
    </source>
</evidence>
<sequence>MITRLYHSNVRPSLFNRSFNLINRWTSTSKRTKFIHPNDNELSKILSKVIEITGPIPLSSYMRQCLTHPTLGYYTSKDPLGGQGDFITSPEISQLFGEMIGIWFYSIWKSLDSSTRKINFIEFGPGKGTLMYDCLKIFKRLLKDNNIQINIIMIETSKILKRKQYEILTKDAKNSKLFESFPFWNSKLNNGEIIWCDTEIDLNEILDKNNNIDDNYNFIIAHEFFDALPINKFIKTNLGWRELLVDKSNDSSNFFLIQSPSETPSSKIPQLNKRYNSLPEKSSIEICPDLYKYSKTISNLIVDNKDKNQGKGAALIIDYGVSNNIPDNTLRGIKTHKFVNPFSEPGKVDLSADVDFQAIIETINDGDDNCQTLGPIDQGDWLINMGIQLRLTQLLQNLQNESERNLLISGVKRIVEKDENSMGKIYKFLGLVPQFKDKENVIPGFSK</sequence>
<organism evidence="8 9">
    <name type="scientific">Wickerhamomyces mucosus</name>
    <dbReference type="NCBI Taxonomy" id="1378264"/>
    <lineage>
        <taxon>Eukaryota</taxon>
        <taxon>Fungi</taxon>
        <taxon>Dikarya</taxon>
        <taxon>Ascomycota</taxon>
        <taxon>Saccharomycotina</taxon>
        <taxon>Saccharomycetes</taxon>
        <taxon>Phaffomycetales</taxon>
        <taxon>Wickerhamomycetaceae</taxon>
        <taxon>Wickerhamomyces</taxon>
    </lineage>
</organism>
<dbReference type="FunFam" id="3.40.50.12710:FF:000008">
    <property type="entry name" value="Protein arginine methyltransferase NDUFAF7"/>
    <property type="match status" value="1"/>
</dbReference>
<dbReference type="EC" id="2.1.1.320" evidence="7"/>
<comment type="function">
    <text evidence="7">Arginine methyltransferase involved in the assembly or stability of mitochondrial NADH:ubiquinone oxidoreductase complex (complex I).</text>
</comment>
<comment type="catalytic activity">
    <reaction evidence="6 7">
        <text>L-arginyl-[protein] + 2 S-adenosyl-L-methionine = N(omega),N(omega)'-dimethyl-L-arginyl-[protein] + 2 S-adenosyl-L-homocysteine + 2 H(+)</text>
        <dbReference type="Rhea" id="RHEA:48108"/>
        <dbReference type="Rhea" id="RHEA-COMP:10532"/>
        <dbReference type="Rhea" id="RHEA-COMP:11992"/>
        <dbReference type="ChEBI" id="CHEBI:15378"/>
        <dbReference type="ChEBI" id="CHEBI:29965"/>
        <dbReference type="ChEBI" id="CHEBI:57856"/>
        <dbReference type="ChEBI" id="CHEBI:59789"/>
        <dbReference type="ChEBI" id="CHEBI:88221"/>
        <dbReference type="EC" id="2.1.1.320"/>
    </reaction>
</comment>
<dbReference type="GO" id="GO:0005739">
    <property type="term" value="C:mitochondrion"/>
    <property type="evidence" value="ECO:0007669"/>
    <property type="project" value="UniProtKB-SubCell"/>
</dbReference>
<keyword evidence="5 7" id="KW-0496">Mitochondrion</keyword>
<dbReference type="InterPro" id="IPR029063">
    <property type="entry name" value="SAM-dependent_MTases_sf"/>
</dbReference>
<dbReference type="Gene3D" id="3.40.50.12710">
    <property type="match status" value="1"/>
</dbReference>
<comment type="subcellular location">
    <subcellularLocation>
        <location evidence="1 7">Mitochondrion</location>
    </subcellularLocation>
</comment>
<dbReference type="SUPFAM" id="SSF53335">
    <property type="entry name" value="S-adenosyl-L-methionine-dependent methyltransferases"/>
    <property type="match status" value="1"/>
</dbReference>
<evidence type="ECO:0000256" key="6">
    <source>
        <dbReference type="ARBA" id="ARBA00048612"/>
    </source>
</evidence>
<evidence type="ECO:0000313" key="9">
    <source>
        <dbReference type="Proteomes" id="UP000769528"/>
    </source>
</evidence>
<reference evidence="8" key="2">
    <citation type="submission" date="2021-01" db="EMBL/GenBank/DDBJ databases">
        <authorList>
            <person name="Schikora-Tamarit M.A."/>
        </authorList>
    </citation>
    <scope>NUCLEOTIDE SEQUENCE</scope>
    <source>
        <strain evidence="8">CBS6341</strain>
    </source>
</reference>
<dbReference type="EMBL" id="JAEUBF010000681">
    <property type="protein sequence ID" value="KAH3676115.1"/>
    <property type="molecule type" value="Genomic_DNA"/>
</dbReference>